<evidence type="ECO:0000313" key="1">
    <source>
        <dbReference type="EMBL" id="RVT58244.1"/>
    </source>
</evidence>
<sequence length="115" mass="13442">MNNFLGAMLAKAKNTFMQSAETAQIQQEATVSVIELAEFIEKHVDANMVSQFLLGDFYYFYELQAEGINYYLEKKHDYILHLDASIEDQILVSYRSYRDKEHIQELFSFPSAQKQ</sequence>
<accession>A0A3S2W1K8</accession>
<proteinExistence type="predicted"/>
<dbReference type="Proteomes" id="UP000288024">
    <property type="component" value="Unassembled WGS sequence"/>
</dbReference>
<organism evidence="1 2">
    <name type="scientific">Niallia taxi</name>
    <dbReference type="NCBI Taxonomy" id="2499688"/>
    <lineage>
        <taxon>Bacteria</taxon>
        <taxon>Bacillati</taxon>
        <taxon>Bacillota</taxon>
        <taxon>Bacilli</taxon>
        <taxon>Bacillales</taxon>
        <taxon>Bacillaceae</taxon>
        <taxon>Niallia</taxon>
    </lineage>
</organism>
<gene>
    <name evidence="1" type="ORF">EM808_22260</name>
</gene>
<dbReference type="AlphaFoldDB" id="A0A3S2W1K8"/>
<reference evidence="1 2" key="1">
    <citation type="submission" date="2019-01" db="EMBL/GenBank/DDBJ databases">
        <title>Bacillus sp. M5HDSG1-1, whole genome shotgun sequence.</title>
        <authorList>
            <person name="Tuo L."/>
        </authorList>
    </citation>
    <scope>NUCLEOTIDE SEQUENCE [LARGE SCALE GENOMIC DNA]</scope>
    <source>
        <strain evidence="1 2">M5HDSG1-1</strain>
    </source>
</reference>
<name>A0A3S2W1K8_9BACI</name>
<keyword evidence="2" id="KW-1185">Reference proteome</keyword>
<evidence type="ECO:0000313" key="2">
    <source>
        <dbReference type="Proteomes" id="UP000288024"/>
    </source>
</evidence>
<dbReference type="EMBL" id="RZTZ01000013">
    <property type="protein sequence ID" value="RVT58244.1"/>
    <property type="molecule type" value="Genomic_DNA"/>
</dbReference>
<comment type="caution">
    <text evidence="1">The sequence shown here is derived from an EMBL/GenBank/DDBJ whole genome shotgun (WGS) entry which is preliminary data.</text>
</comment>
<protein>
    <submittedName>
        <fullName evidence="1">Uncharacterized protein</fullName>
    </submittedName>
</protein>
<dbReference type="RefSeq" id="WP_127740917.1">
    <property type="nucleotide sequence ID" value="NZ_RZTZ01000013.1"/>
</dbReference>